<dbReference type="PANTHER" id="PTHR30537">
    <property type="entry name" value="HTH-TYPE TRANSCRIPTIONAL REGULATOR"/>
    <property type="match status" value="1"/>
</dbReference>
<dbReference type="PROSITE" id="PS50931">
    <property type="entry name" value="HTH_LYSR"/>
    <property type="match status" value="1"/>
</dbReference>
<dbReference type="SUPFAM" id="SSF53850">
    <property type="entry name" value="Periplasmic binding protein-like II"/>
    <property type="match status" value="1"/>
</dbReference>
<keyword evidence="3" id="KW-0238">DNA-binding</keyword>
<dbReference type="InterPro" id="IPR036390">
    <property type="entry name" value="WH_DNA-bd_sf"/>
</dbReference>
<dbReference type="InterPro" id="IPR036388">
    <property type="entry name" value="WH-like_DNA-bd_sf"/>
</dbReference>
<dbReference type="GO" id="GO:0003700">
    <property type="term" value="F:DNA-binding transcription factor activity"/>
    <property type="evidence" value="ECO:0007669"/>
    <property type="project" value="InterPro"/>
</dbReference>
<organism evidence="6 7">
    <name type="scientific">Sphingomonas alpina</name>
    <dbReference type="NCBI Taxonomy" id="653931"/>
    <lineage>
        <taxon>Bacteria</taxon>
        <taxon>Pseudomonadati</taxon>
        <taxon>Pseudomonadota</taxon>
        <taxon>Alphaproteobacteria</taxon>
        <taxon>Sphingomonadales</taxon>
        <taxon>Sphingomonadaceae</taxon>
        <taxon>Sphingomonas</taxon>
    </lineage>
</organism>
<dbReference type="InterPro" id="IPR058163">
    <property type="entry name" value="LysR-type_TF_proteobact-type"/>
</dbReference>
<dbReference type="KEGG" id="spap:H3Z74_23730"/>
<dbReference type="EMBL" id="CP061038">
    <property type="protein sequence ID" value="QNQ09598.1"/>
    <property type="molecule type" value="Genomic_DNA"/>
</dbReference>
<gene>
    <name evidence="6" type="ORF">H3Z74_23730</name>
</gene>
<sequence length="301" mass="33126">MNDRSRRLLPPMGALHSFLIAARHESFSRAADEIGLTQSAISRQIATLEDWLQVTLFTRIGRRVTLSADGRAYLDAVAPALAAIRVATSRVIARPDDNALSIATLPGFGMRWLAPRLGGLTREVPELVINVAARVHEFDLEADGFDAMIHFGAPDWHGMEHDLLFHEQSIAVIAPALLADRQMASPADLLKLPLLVQTERRGAWRRWFDAAGINDVLPGDGPVFEHFLMVAQAAAGGAGAALLPRFMIEPELESGALVPLFDHRLEDEGAYYLVYPADRLKRPIFARFRAWIVEQAASARG</sequence>
<evidence type="ECO:0000259" key="5">
    <source>
        <dbReference type="PROSITE" id="PS50931"/>
    </source>
</evidence>
<evidence type="ECO:0000256" key="2">
    <source>
        <dbReference type="ARBA" id="ARBA00023015"/>
    </source>
</evidence>
<evidence type="ECO:0000256" key="1">
    <source>
        <dbReference type="ARBA" id="ARBA00009437"/>
    </source>
</evidence>
<dbReference type="Proteomes" id="UP000516148">
    <property type="component" value="Chromosome"/>
</dbReference>
<dbReference type="InterPro" id="IPR005119">
    <property type="entry name" value="LysR_subst-bd"/>
</dbReference>
<dbReference type="GO" id="GO:0043565">
    <property type="term" value="F:sequence-specific DNA binding"/>
    <property type="evidence" value="ECO:0007669"/>
    <property type="project" value="TreeGrafter"/>
</dbReference>
<accession>A0A7H0LIU5</accession>
<feature type="domain" description="HTH lysR-type" evidence="5">
    <location>
        <begin position="10"/>
        <end position="67"/>
    </location>
</feature>
<dbReference type="Pfam" id="PF03466">
    <property type="entry name" value="LysR_substrate"/>
    <property type="match status" value="1"/>
</dbReference>
<dbReference type="RefSeq" id="WP_187761909.1">
    <property type="nucleotide sequence ID" value="NZ_CP061038.1"/>
</dbReference>
<dbReference type="SUPFAM" id="SSF46785">
    <property type="entry name" value="Winged helix' DNA-binding domain"/>
    <property type="match status" value="1"/>
</dbReference>
<keyword evidence="4" id="KW-0804">Transcription</keyword>
<dbReference type="PRINTS" id="PR00039">
    <property type="entry name" value="HTHLYSR"/>
</dbReference>
<dbReference type="Gene3D" id="3.40.190.10">
    <property type="entry name" value="Periplasmic binding protein-like II"/>
    <property type="match status" value="2"/>
</dbReference>
<evidence type="ECO:0000256" key="3">
    <source>
        <dbReference type="ARBA" id="ARBA00023125"/>
    </source>
</evidence>
<protein>
    <submittedName>
        <fullName evidence="6">LysR family transcriptional regulator</fullName>
    </submittedName>
</protein>
<evidence type="ECO:0000313" key="7">
    <source>
        <dbReference type="Proteomes" id="UP000516148"/>
    </source>
</evidence>
<proteinExistence type="inferred from homology"/>
<name>A0A7H0LIU5_9SPHN</name>
<dbReference type="FunFam" id="1.10.10.10:FF:000001">
    <property type="entry name" value="LysR family transcriptional regulator"/>
    <property type="match status" value="1"/>
</dbReference>
<dbReference type="PANTHER" id="PTHR30537:SF26">
    <property type="entry name" value="GLYCINE CLEAVAGE SYSTEM TRANSCRIPTIONAL ACTIVATOR"/>
    <property type="match status" value="1"/>
</dbReference>
<dbReference type="Gene3D" id="1.10.10.10">
    <property type="entry name" value="Winged helix-like DNA-binding domain superfamily/Winged helix DNA-binding domain"/>
    <property type="match status" value="1"/>
</dbReference>
<dbReference type="AlphaFoldDB" id="A0A7H0LIU5"/>
<evidence type="ECO:0000256" key="4">
    <source>
        <dbReference type="ARBA" id="ARBA00023163"/>
    </source>
</evidence>
<comment type="similarity">
    <text evidence="1">Belongs to the LysR transcriptional regulatory family.</text>
</comment>
<evidence type="ECO:0000313" key="6">
    <source>
        <dbReference type="EMBL" id="QNQ09598.1"/>
    </source>
</evidence>
<dbReference type="GO" id="GO:0006351">
    <property type="term" value="P:DNA-templated transcription"/>
    <property type="evidence" value="ECO:0007669"/>
    <property type="project" value="TreeGrafter"/>
</dbReference>
<reference evidence="6 7" key="1">
    <citation type="submission" date="2020-09" db="EMBL/GenBank/DDBJ databases">
        <title>Sphingomonas sp., a new species isolated from pork steak.</title>
        <authorList>
            <person name="Heidler von Heilborn D."/>
        </authorList>
    </citation>
    <scope>NUCLEOTIDE SEQUENCE [LARGE SCALE GENOMIC DNA]</scope>
    <source>
        <strain evidence="7">S8-3T</strain>
    </source>
</reference>
<keyword evidence="2" id="KW-0805">Transcription regulation</keyword>
<dbReference type="Pfam" id="PF00126">
    <property type="entry name" value="HTH_1"/>
    <property type="match status" value="1"/>
</dbReference>
<dbReference type="InterPro" id="IPR000847">
    <property type="entry name" value="LysR_HTH_N"/>
</dbReference>
<keyword evidence="7" id="KW-1185">Reference proteome</keyword>